<gene>
    <name evidence="3" type="ORF">BC938DRAFT_476825</name>
</gene>
<feature type="domain" description="VLIG-type G" evidence="2">
    <location>
        <begin position="1783"/>
        <end position="2028"/>
    </location>
</feature>
<keyword evidence="4" id="KW-1185">Reference proteome</keyword>
<comment type="similarity">
    <text evidence="1">Belongs to the TRAFAC class dynamin-like GTPase superfamily. Very large inducible GTPase (VLIG) family.</text>
</comment>
<dbReference type="GO" id="GO:0005525">
    <property type="term" value="F:GTP binding"/>
    <property type="evidence" value="ECO:0007669"/>
    <property type="project" value="InterPro"/>
</dbReference>
<sequence length="2740" mass="312904">MIIPKQEGLYVEDMSFTFPKLKDGVCGLGDLWDCHLSKPSGSNLFTKEPEKGHMKAESLQNFDYRLTRVRSAEDKFKMANIGGAMSIELLSGLIKVEYDDAIKNASDGHLVVQYLLESYSVKLLPQVKEIVDDSVKNRLLSGEIKATHVVCGMTLGAEVNAHIFISRETSSREGKNRVLGKLAYGPIDTSLKAELELMDAENGGGHETRIIVQSKPPMKTQPNYYTIYIVSDYSYIARLLFELVEKIDTHIAAERHFQIIDASITGVPIRFELVPVGQFLDLKLEKLYLQLHDDILERFRVILLALQDFRISGYVWNSVLEIEPRLHVILSDPKSPLSEQITIYEKELRETADIYFGRAYKALEAYKIARSKDVDLVKIVREYSACEFSVMNVYAKIEEFVLSGKGELRGVHEGGAKLMKVDITLFSNPHELDDWINTETNIKILLRTGGQSSDGAFRRLFALRKLLQQNGVDVGIALPCISDEFSLTIKVYDKVAIHHAVNIPHVLSILSVAVGMGEPIETRFHEINASQFGKHLPLQQERLNDLNELVSMLNFNQGVYLARSRMDTLERLSCRHSEDNTKWKLFVSLDALDTALDAVIQLRTLRSQLTFGDIEWIVGTLGPANLYAAPLLCVFRGGELRAVCLDNLDLLILVHLANNKPQDSQEPDFSFLSPYSLDHSLYPDRARFAIELMKTMPKVSGHRPDSARFEMPAFQKLPDQSLSDALDVARSILAGDTVNVISTIARHVVRQHPEIERLLIPHGWVGRFSEKIVSKQNCKSLCGAITAWVNSQDPFLEKVESARSTIEHVLSLPEEMGEELKKAAELPVKAVMDDPRCPDEVRKAIVDSIDYDFKPRCKAVLGSLNKRSVASGDTCAFLQITVLRSLLRQMSQIGNEEFPTSLNVYPALTMYVDSFGELRRKEEMDTYLENRQLYHIVSLLAKHAYDPQLSVLHYELDRLIGIDILNRKEDRHAIVKFFNSLSSESQFTEAQWSDLWKNSRFLYLARAGIKEQVVSDTIASMVRKSIDENAPLPNYLPQDIRNNLKEKYTWEKFEMPGKLNTIEDVMLTLGGIISNNDEVPELFRKVFAESLVTNQDLERSLSEANVLFYWDTEKKVFKEPWQLKHIKDAWQNLEQWKEPILDTPTTPSEQVLFRLDIDNFEETDIRDVEFNIRDGPLEIHEKWQSVMGETLSAITPTDFVKLHSIIASPKIPAANMAACVNTVLPFIIQRVKMWGTDVLRSENVSALVQDETKSVPASGGGSAKVGPSFGRRLVKAPANTASTQLARVTPLSRFDCISGLLCSARSTVAQDIVRIISQFPMPLPLVIPDLEQENVYKVMLPSLLGPIIKWESEPGMIVENHLFQSPFQLLVAIRLGTHSTTGKSTILNQVMITKNMFSSRAEPGAERGKPRTLDGSVEFTWLTQETCGTSLWKFVLERYYGRGEKSIVLLANLHGDAVEYPDVIQFLNQFASVFLVFMMPDCDEDKWNKFNQMIDSDDRIVYAMVDPVDGSEEPEENVIDTKRLMEDGTLAKVRSMFDQALNSVVRTSQAFGNFKDIQLGSSLRFTEGIECLESRNLVKFVTERTCYKTRKTMRIQANRSAALSAASPQKYQSQDEYRLWSDNPDLRKLISLFVKVLNLPLAQRQRALAHLERDLSRLSTEESSASRAQVAKCQEELWRTLGLKDKSEVQRRIRTQIAHAMERVDSINLGAEHFFRELGQIYEIALVANRDHPANASVLQLPERYAELLIAGHAIELLDGDSSSIPDAWLSAICDHVCVRFPNLRVFVVTILGLQSSGKSTLLNALFACRFAVSVGRCTRGLFMRLLFLEEDLREKLQVDAILLIDTEGLGAPEKANDVNAERKDRMLATFAMGVSNLTLINILGEYMRDLTDILQIAIVAMTRFEEAGMSPDLLMVQHLTERNKGKSSQGTEQFRKALELALDLATKKDDQIGAAGADCLKNLIMRLQPGQNNLLKQFRPFKNGASAYAPPSAQYHEDVVDLYETILQSCQQAQNKMNFKEWHTLVRSYWSSLSHENFSVQFKNVKEIIEFIGRGEMIAKVKEAIEAAFHVHSAELKNKIRSEVQQWINMQNVDDKQREIFLERVSSELVNIPKVCLRANTGNPSSRLCQQCAEAAKEWDDLFAHVKRQDCEQSTMVTIKRHIKHVHQSTMTILTQTLDALLVKQNYNMEFMRHINNRLNEELDKQPTGKRFTNEERKTIVDSIWDEIYRIASSKDNVVPVKRQIDDEVTQEYSNMPDSLMDLYHSAEPVCLRKKIVAIDTSGFLSRLKRHHLKEPEIDWLEDQFGQLPRRLLDDQESDHFKTGDVRVLHKRITESITKFERQFNVKLTSAFKHTLQVYVLKKFIVEMEQIQRKWDDQNSPVRILGRMEKEYRSTIDKRLLYGFSFASEGYIVGEYLFRAIMQKAENAGNEARVNSVLGLSWILNSQNVRLLYLRELAVEVQRGRLQKAILFFRNPKHRIDQWFKSKVDAHVFTETEEEFDTTFDNEFRQVRQKISNGDTIQKMQNFIKHYTTNGVDWIEYTPDEKLIKGAIASDVDVFRESILKVLDNEETMRRYRENGTFTNPSQDERVMRRLGCTEACFWCGALCWGERGHHNNTDNTRKHHSCHLAGTHNRKTNELRAMACDKRKDDAIVHWGDYHTDGITWRETKLHEDFKGWKFQAHSMNQFNTLMRWFFFKLHKRLAYELDMQPSSPSDLSENNCVDTNLISILATIEQNVR</sequence>
<dbReference type="InterPro" id="IPR027417">
    <property type="entry name" value="P-loop_NTPase"/>
</dbReference>
<dbReference type="PANTHER" id="PTHR14819">
    <property type="entry name" value="GTP-BINDING"/>
    <property type="match status" value="1"/>
</dbReference>
<proteinExistence type="inferred from homology"/>
<comment type="caution">
    <text evidence="3">The sequence shown here is derived from an EMBL/GenBank/DDBJ whole genome shotgun (WGS) entry which is preliminary data.</text>
</comment>
<dbReference type="InterPro" id="IPR030383">
    <property type="entry name" value="G_VLIG_dom"/>
</dbReference>
<dbReference type="Proteomes" id="UP000274822">
    <property type="component" value="Unassembled WGS sequence"/>
</dbReference>
<dbReference type="SUPFAM" id="SSF52540">
    <property type="entry name" value="P-loop containing nucleoside triphosphate hydrolases"/>
    <property type="match status" value="1"/>
</dbReference>
<organism evidence="3 4">
    <name type="scientific">Jimgerdemannia flammicorona</name>
    <dbReference type="NCBI Taxonomy" id="994334"/>
    <lineage>
        <taxon>Eukaryota</taxon>
        <taxon>Fungi</taxon>
        <taxon>Fungi incertae sedis</taxon>
        <taxon>Mucoromycota</taxon>
        <taxon>Mucoromycotina</taxon>
        <taxon>Endogonomycetes</taxon>
        <taxon>Endogonales</taxon>
        <taxon>Endogonaceae</taxon>
        <taxon>Jimgerdemannia</taxon>
    </lineage>
</organism>
<reference evidence="3 4" key="1">
    <citation type="journal article" date="2018" name="New Phytol.">
        <title>Phylogenomics of Endogonaceae and evolution of mycorrhizas within Mucoromycota.</title>
        <authorList>
            <person name="Chang Y."/>
            <person name="Desiro A."/>
            <person name="Na H."/>
            <person name="Sandor L."/>
            <person name="Lipzen A."/>
            <person name="Clum A."/>
            <person name="Barry K."/>
            <person name="Grigoriev I.V."/>
            <person name="Martin F.M."/>
            <person name="Stajich J.E."/>
            <person name="Smith M.E."/>
            <person name="Bonito G."/>
            <person name="Spatafora J.W."/>
        </authorList>
    </citation>
    <scope>NUCLEOTIDE SEQUENCE [LARGE SCALE GENOMIC DNA]</scope>
    <source>
        <strain evidence="3 4">AD002</strain>
    </source>
</reference>
<evidence type="ECO:0000256" key="1">
    <source>
        <dbReference type="ARBA" id="ARBA00006828"/>
    </source>
</evidence>
<evidence type="ECO:0000313" key="3">
    <source>
        <dbReference type="EMBL" id="RUS31882.1"/>
    </source>
</evidence>
<dbReference type="InterPro" id="IPR052986">
    <property type="entry name" value="VLIG_GTPase"/>
</dbReference>
<dbReference type="EMBL" id="RBNJ01002509">
    <property type="protein sequence ID" value="RUS31882.1"/>
    <property type="molecule type" value="Genomic_DNA"/>
</dbReference>
<dbReference type="Gene3D" id="3.40.50.300">
    <property type="entry name" value="P-loop containing nucleotide triphosphate hydrolases"/>
    <property type="match status" value="1"/>
</dbReference>
<evidence type="ECO:0000259" key="2">
    <source>
        <dbReference type="PROSITE" id="PS51717"/>
    </source>
</evidence>
<protein>
    <recommendedName>
        <fullName evidence="2">VLIG-type G domain-containing protein</fullName>
    </recommendedName>
</protein>
<dbReference type="Pfam" id="PF25496">
    <property type="entry name" value="URGCP"/>
    <property type="match status" value="1"/>
</dbReference>
<name>A0A433QQ16_9FUNG</name>
<accession>A0A433QQ16</accession>
<evidence type="ECO:0000313" key="4">
    <source>
        <dbReference type="Proteomes" id="UP000274822"/>
    </source>
</evidence>
<dbReference type="InterPro" id="IPR057365">
    <property type="entry name" value="URGCP"/>
</dbReference>
<dbReference type="Pfam" id="PF25683">
    <property type="entry name" value="URGCP_GTPase"/>
    <property type="match status" value="1"/>
</dbReference>
<dbReference type="PANTHER" id="PTHR14819:SF25">
    <property type="entry name" value="CHROMOSOME UNDETERMINED SCAFFOLD_52, WHOLE GENOME SHOTGUN SEQUENCE"/>
    <property type="match status" value="1"/>
</dbReference>
<dbReference type="PROSITE" id="PS51717">
    <property type="entry name" value="G_VLIG"/>
    <property type="match status" value="1"/>
</dbReference>